<evidence type="ECO:0000313" key="4">
    <source>
        <dbReference type="Proteomes" id="UP000639643"/>
    </source>
</evidence>
<dbReference type="PROSITE" id="PS51388">
    <property type="entry name" value="GED"/>
    <property type="match status" value="1"/>
</dbReference>
<evidence type="ECO:0000313" key="3">
    <source>
        <dbReference type="EMBL" id="KAF6835520.1"/>
    </source>
</evidence>
<feature type="domain" description="GED" evidence="2">
    <location>
        <begin position="293"/>
        <end position="385"/>
    </location>
</feature>
<proteinExistence type="predicted"/>
<comment type="caution">
    <text evidence="3">The sequence shown here is derived from an EMBL/GenBank/DDBJ whole genome shotgun (WGS) entry which is preliminary data.</text>
</comment>
<dbReference type="InterPro" id="IPR020850">
    <property type="entry name" value="GED_dom"/>
</dbReference>
<evidence type="ECO:0000259" key="2">
    <source>
        <dbReference type="PROSITE" id="PS51388"/>
    </source>
</evidence>
<feature type="compositionally biased region" description="Acidic residues" evidence="1">
    <location>
        <begin position="29"/>
        <end position="40"/>
    </location>
</feature>
<feature type="compositionally biased region" description="Basic and acidic residues" evidence="1">
    <location>
        <begin position="17"/>
        <end position="28"/>
    </location>
</feature>
<organism evidence="3 4">
    <name type="scientific">Colletotrichum musicola</name>
    <dbReference type="NCBI Taxonomy" id="2175873"/>
    <lineage>
        <taxon>Eukaryota</taxon>
        <taxon>Fungi</taxon>
        <taxon>Dikarya</taxon>
        <taxon>Ascomycota</taxon>
        <taxon>Pezizomycotina</taxon>
        <taxon>Sordariomycetes</taxon>
        <taxon>Hypocreomycetidae</taxon>
        <taxon>Glomerellales</taxon>
        <taxon>Glomerellaceae</taxon>
        <taxon>Colletotrichum</taxon>
        <taxon>Colletotrichum orchidearum species complex</taxon>
    </lineage>
</organism>
<protein>
    <recommendedName>
        <fullName evidence="2">GED domain-containing protein</fullName>
    </recommendedName>
</protein>
<feature type="compositionally biased region" description="Basic residues" evidence="1">
    <location>
        <begin position="1"/>
        <end position="12"/>
    </location>
</feature>
<accession>A0A8H6NK33</accession>
<reference evidence="3" key="1">
    <citation type="journal article" date="2020" name="Phytopathology">
        <title>Genome Sequence Resources of Colletotrichum truncatum, C. plurivorum, C. musicola, and C. sojae: Four Species Pathogenic to Soybean (Glycine max).</title>
        <authorList>
            <person name="Rogerio F."/>
            <person name="Boufleur T.R."/>
            <person name="Ciampi-Guillardi M."/>
            <person name="Sukno S.A."/>
            <person name="Thon M.R."/>
            <person name="Massola Junior N.S."/>
            <person name="Baroncelli R."/>
        </authorList>
    </citation>
    <scope>NUCLEOTIDE SEQUENCE</scope>
    <source>
        <strain evidence="3">LFN0074</strain>
    </source>
</reference>
<dbReference type="EMBL" id="WIGM01000175">
    <property type="protein sequence ID" value="KAF6835520.1"/>
    <property type="molecule type" value="Genomic_DNA"/>
</dbReference>
<sequence length="386" mass="44050">MPLGNTKRRKRGFLFDAFDKDREPVGEDRAEEDESEAEDNESTKTRLSPSIGEPRFAARTAMYSTEAQLRMPIEDDDAVTETHQHRRTGYAMHSALQFEEKALEMAAQWRWTESLDEGNPAIVSQLFREETKRWREISTIHLQLVWEAVSQFVHLALEHCVDPDFLPYLKRFIVKDRLEMLRSHAEGKLEELLRCHDGMNPAFHDVLCELKEPLVWNVGFGRREAKKQVANELMNRIRSALSSTSAWKQILEVAGVSTHSVLNPSSRVAAVLLEKVKESITDVGFQTSAPDVQESSGRRTAQQAAISLVTFVSYVNALVIQNGLLERLLYENFTHEIVSAQKAEIISEIVGEKENDVQKRARCEEELAILENALVSFQDFRMSYAE</sequence>
<dbReference type="AlphaFoldDB" id="A0A8H6NK33"/>
<name>A0A8H6NK33_9PEZI</name>
<gene>
    <name evidence="3" type="ORF">CMUS01_05744</name>
</gene>
<feature type="region of interest" description="Disordered" evidence="1">
    <location>
        <begin position="1"/>
        <end position="54"/>
    </location>
</feature>
<keyword evidence="4" id="KW-1185">Reference proteome</keyword>
<dbReference type="Proteomes" id="UP000639643">
    <property type="component" value="Unassembled WGS sequence"/>
</dbReference>
<dbReference type="OrthoDB" id="5061070at2759"/>
<evidence type="ECO:0000256" key="1">
    <source>
        <dbReference type="SAM" id="MobiDB-lite"/>
    </source>
</evidence>